<reference evidence="1 2" key="1">
    <citation type="submission" date="2019-02" db="EMBL/GenBank/DDBJ databases">
        <title>Deep-cultivation of Planctomycetes and their phenomic and genomic characterization uncovers novel biology.</title>
        <authorList>
            <person name="Wiegand S."/>
            <person name="Jogler M."/>
            <person name="Boedeker C."/>
            <person name="Pinto D."/>
            <person name="Vollmers J."/>
            <person name="Rivas-Marin E."/>
            <person name="Kohn T."/>
            <person name="Peeters S.H."/>
            <person name="Heuer A."/>
            <person name="Rast P."/>
            <person name="Oberbeckmann S."/>
            <person name="Bunk B."/>
            <person name="Jeske O."/>
            <person name="Meyerdierks A."/>
            <person name="Storesund J.E."/>
            <person name="Kallscheuer N."/>
            <person name="Luecker S."/>
            <person name="Lage O.M."/>
            <person name="Pohl T."/>
            <person name="Merkel B.J."/>
            <person name="Hornburger P."/>
            <person name="Mueller R.-W."/>
            <person name="Bruemmer F."/>
            <person name="Labrenz M."/>
            <person name="Spormann A.M."/>
            <person name="Op den Camp H."/>
            <person name="Overmann J."/>
            <person name="Amann R."/>
            <person name="Jetten M.S.M."/>
            <person name="Mascher T."/>
            <person name="Medema M.H."/>
            <person name="Devos D.P."/>
            <person name="Kaster A.-K."/>
            <person name="Ovreas L."/>
            <person name="Rohde M."/>
            <person name="Galperin M.Y."/>
            <person name="Jogler C."/>
        </authorList>
    </citation>
    <scope>NUCLEOTIDE SEQUENCE [LARGE SCALE GENOMIC DNA]</scope>
    <source>
        <strain evidence="1 2">K23_9</strain>
    </source>
</reference>
<sequence length="230" mass="25861">MGDTHDSGDERELMLCDDGVSIPMHDMAPTGLLGKFLRKPKTIPSPFALESRRIVRVEAEQVPKRIAKHFKGLQKEVGRLTYEPNFYAMTPAIGPIAASMMSMSTPSGQNSFFAVQTIVRTDGKLVDTGYHGFCSFLADHKLLITMTNASLPKARDGVDRLMLDSEDPEAMIREHRKRMRDHIIDPVEPEKLVDLIRDQNCRDVAEYLNRGLIRPATTGEISRIRAKAKR</sequence>
<proteinExistence type="predicted"/>
<evidence type="ECO:0000313" key="1">
    <source>
        <dbReference type="EMBL" id="QDT13541.1"/>
    </source>
</evidence>
<name>A0A517P2E4_9BACT</name>
<dbReference type="EMBL" id="CP036526">
    <property type="protein sequence ID" value="QDT13541.1"/>
    <property type="molecule type" value="Genomic_DNA"/>
</dbReference>
<evidence type="ECO:0000313" key="2">
    <source>
        <dbReference type="Proteomes" id="UP000319817"/>
    </source>
</evidence>
<dbReference type="OrthoDB" id="9842080at2"/>
<accession>A0A517P2E4</accession>
<dbReference type="AlphaFoldDB" id="A0A517P2E4"/>
<keyword evidence="2" id="KW-1185">Reference proteome</keyword>
<protein>
    <submittedName>
        <fullName evidence="1">Uncharacterized protein</fullName>
    </submittedName>
</protein>
<gene>
    <name evidence="1" type="ORF">K239x_55610</name>
</gene>
<dbReference type="RefSeq" id="WP_145421256.1">
    <property type="nucleotide sequence ID" value="NZ_CP036526.1"/>
</dbReference>
<dbReference type="Proteomes" id="UP000319817">
    <property type="component" value="Chromosome"/>
</dbReference>
<organism evidence="1 2">
    <name type="scientific">Stieleria marina</name>
    <dbReference type="NCBI Taxonomy" id="1930275"/>
    <lineage>
        <taxon>Bacteria</taxon>
        <taxon>Pseudomonadati</taxon>
        <taxon>Planctomycetota</taxon>
        <taxon>Planctomycetia</taxon>
        <taxon>Pirellulales</taxon>
        <taxon>Pirellulaceae</taxon>
        <taxon>Stieleria</taxon>
    </lineage>
</organism>